<dbReference type="InterPro" id="IPR000014">
    <property type="entry name" value="PAS"/>
</dbReference>
<keyword evidence="14" id="KW-1185">Reference proteome</keyword>
<accession>A0A5N5UBB4</accession>
<evidence type="ECO:0000256" key="1">
    <source>
        <dbReference type="ARBA" id="ARBA00000085"/>
    </source>
</evidence>
<dbReference type="Proteomes" id="UP000326207">
    <property type="component" value="Unassembled WGS sequence"/>
</dbReference>
<dbReference type="SUPFAM" id="SSF55785">
    <property type="entry name" value="PYP-like sensor domain (PAS domain)"/>
    <property type="match status" value="1"/>
</dbReference>
<dbReference type="InterPro" id="IPR036890">
    <property type="entry name" value="HATPase_C_sf"/>
</dbReference>
<evidence type="ECO:0000313" key="12">
    <source>
        <dbReference type="Proteomes" id="UP000326207"/>
    </source>
</evidence>
<sequence length="352" mass="38891">MDSSPRDEAAVDTDDRYHHLIPHVQDAVVEFEFVDGTPVVREVNGAFTEQFGYGAAEIVGEPLNDWIVPEWLATEAEALDEQTRAGEVNYQRVRRETATGLREFLYRGIPYTDEAGGLDGFAVYTDLTEVTRSERRIQVMNRILRHNLRNGANVIAGNTARLLAEGEPTAERTETAATVERAARELETLAEESADIQRMLDEPEVDESGIDAVPLVRQVASETRANAPTATVDTDLPEELVVYANDHLRRALDSLADNAVRHNPDPEPTVQLTARAADADSWADIAVEDDGPMIPEIERAVVGDDADITPVRHGRGLGLWLVRWATETFGGTLSFEESDLGGNSVRLRLPRR</sequence>
<dbReference type="InterPro" id="IPR035965">
    <property type="entry name" value="PAS-like_dom_sf"/>
</dbReference>
<dbReference type="Pfam" id="PF08448">
    <property type="entry name" value="PAS_4"/>
    <property type="match status" value="1"/>
</dbReference>
<evidence type="ECO:0000313" key="11">
    <source>
        <dbReference type="EMBL" id="KAB7520021.1"/>
    </source>
</evidence>
<dbReference type="InterPro" id="IPR050980">
    <property type="entry name" value="2C_sensor_his_kinase"/>
</dbReference>
<dbReference type="InterPro" id="IPR003594">
    <property type="entry name" value="HATPase_dom"/>
</dbReference>
<feature type="coiled-coil region" evidence="7">
    <location>
        <begin position="172"/>
        <end position="199"/>
    </location>
</feature>
<evidence type="ECO:0000313" key="10">
    <source>
        <dbReference type="EMBL" id="KAB7516852.1"/>
    </source>
</evidence>
<dbReference type="OrthoDB" id="327291at2157"/>
<dbReference type="Proteomes" id="UP000326865">
    <property type="component" value="Unassembled WGS sequence"/>
</dbReference>
<dbReference type="CDD" id="cd00130">
    <property type="entry name" value="PAS"/>
    <property type="match status" value="1"/>
</dbReference>
<dbReference type="EMBL" id="QKKZ01000001">
    <property type="protein sequence ID" value="KAB7515935.1"/>
    <property type="molecule type" value="Genomic_DNA"/>
</dbReference>
<dbReference type="EC" id="2.7.13.3" evidence="2"/>
<feature type="domain" description="Histidine kinase" evidence="8">
    <location>
        <begin position="143"/>
        <end position="352"/>
    </location>
</feature>
<dbReference type="GO" id="GO:0005524">
    <property type="term" value="F:ATP binding"/>
    <property type="evidence" value="ECO:0007669"/>
    <property type="project" value="UniProtKB-KW"/>
</dbReference>
<gene>
    <name evidence="9" type="ORF">DM867_01985</name>
    <name evidence="10" type="ORF">DMP03_05665</name>
    <name evidence="11" type="ORF">DP108_01870</name>
</gene>
<dbReference type="Pfam" id="PF02518">
    <property type="entry name" value="HATPase_c"/>
    <property type="match status" value="1"/>
</dbReference>
<keyword evidence="5" id="KW-0418">Kinase</keyword>
<dbReference type="SUPFAM" id="SSF55874">
    <property type="entry name" value="ATPase domain of HSP90 chaperone/DNA topoisomerase II/histidine kinase"/>
    <property type="match status" value="1"/>
</dbReference>
<evidence type="ECO:0000313" key="9">
    <source>
        <dbReference type="EMBL" id="KAB7515935.1"/>
    </source>
</evidence>
<organism evidence="9 14">
    <name type="scientific">Halosegnis rubeus</name>
    <dbReference type="NCBI Taxonomy" id="2212850"/>
    <lineage>
        <taxon>Archaea</taxon>
        <taxon>Methanobacteriati</taxon>
        <taxon>Methanobacteriota</taxon>
        <taxon>Stenosarchaea group</taxon>
        <taxon>Halobacteria</taxon>
        <taxon>Halobacteriales</taxon>
        <taxon>Natronomonadaceae</taxon>
        <taxon>Halosegnis</taxon>
    </lineage>
</organism>
<keyword evidence="6" id="KW-0067">ATP-binding</keyword>
<dbReference type="Gene3D" id="3.30.450.20">
    <property type="entry name" value="PAS domain"/>
    <property type="match status" value="1"/>
</dbReference>
<dbReference type="Proteomes" id="UP000326302">
    <property type="component" value="Unassembled WGS sequence"/>
</dbReference>
<dbReference type="EMBL" id="QJOW01000002">
    <property type="protein sequence ID" value="KAB7516852.1"/>
    <property type="molecule type" value="Genomic_DNA"/>
</dbReference>
<evidence type="ECO:0000256" key="2">
    <source>
        <dbReference type="ARBA" id="ARBA00012438"/>
    </source>
</evidence>
<comment type="caution">
    <text evidence="9">The sequence shown here is derived from an EMBL/GenBank/DDBJ whole genome shotgun (WGS) entry which is preliminary data.</text>
</comment>
<keyword evidence="4" id="KW-0547">Nucleotide-binding</keyword>
<evidence type="ECO:0000256" key="3">
    <source>
        <dbReference type="ARBA" id="ARBA00022679"/>
    </source>
</evidence>
<accession>A0A5N5UM73</accession>
<dbReference type="SMART" id="SM00387">
    <property type="entry name" value="HATPase_c"/>
    <property type="match status" value="1"/>
</dbReference>
<evidence type="ECO:0000256" key="6">
    <source>
        <dbReference type="ARBA" id="ARBA00022840"/>
    </source>
</evidence>
<dbReference type="NCBIfam" id="TIGR00229">
    <property type="entry name" value="sensory_box"/>
    <property type="match status" value="1"/>
</dbReference>
<name>A0A5N5UBB4_9EURY</name>
<dbReference type="PANTHER" id="PTHR44936:SF10">
    <property type="entry name" value="SENSOR PROTEIN RSTB"/>
    <property type="match status" value="1"/>
</dbReference>
<dbReference type="GO" id="GO:0004673">
    <property type="term" value="F:protein histidine kinase activity"/>
    <property type="evidence" value="ECO:0007669"/>
    <property type="project" value="UniProtKB-EC"/>
</dbReference>
<dbReference type="InterPro" id="IPR013656">
    <property type="entry name" value="PAS_4"/>
</dbReference>
<proteinExistence type="predicted"/>
<dbReference type="RefSeq" id="WP_152119732.1">
    <property type="nucleotide sequence ID" value="NZ_QJOW01000002.1"/>
</dbReference>
<dbReference type="PROSITE" id="PS50109">
    <property type="entry name" value="HIS_KIN"/>
    <property type="match status" value="1"/>
</dbReference>
<accession>A0A5N5UHF7</accession>
<evidence type="ECO:0000256" key="7">
    <source>
        <dbReference type="SAM" id="Coils"/>
    </source>
</evidence>
<dbReference type="PANTHER" id="PTHR44936">
    <property type="entry name" value="SENSOR PROTEIN CREC"/>
    <property type="match status" value="1"/>
</dbReference>
<dbReference type="AlphaFoldDB" id="A0A5N5UBB4"/>
<evidence type="ECO:0000313" key="13">
    <source>
        <dbReference type="Proteomes" id="UP000326302"/>
    </source>
</evidence>
<keyword evidence="7" id="KW-0175">Coiled coil</keyword>
<dbReference type="Gene3D" id="3.30.565.10">
    <property type="entry name" value="Histidine kinase-like ATPase, C-terminal domain"/>
    <property type="match status" value="1"/>
</dbReference>
<comment type="catalytic activity">
    <reaction evidence="1">
        <text>ATP + protein L-histidine = ADP + protein N-phospho-L-histidine.</text>
        <dbReference type="EC" id="2.7.13.3"/>
    </reaction>
</comment>
<protein>
    <recommendedName>
        <fullName evidence="2">histidine kinase</fullName>
        <ecNumber evidence="2">2.7.13.3</ecNumber>
    </recommendedName>
</protein>
<evidence type="ECO:0000259" key="8">
    <source>
        <dbReference type="PROSITE" id="PS50109"/>
    </source>
</evidence>
<evidence type="ECO:0000256" key="4">
    <source>
        <dbReference type="ARBA" id="ARBA00022741"/>
    </source>
</evidence>
<evidence type="ECO:0000313" key="14">
    <source>
        <dbReference type="Proteomes" id="UP000326865"/>
    </source>
</evidence>
<evidence type="ECO:0000256" key="5">
    <source>
        <dbReference type="ARBA" id="ARBA00022777"/>
    </source>
</evidence>
<dbReference type="EMBL" id="QMDY01000001">
    <property type="protein sequence ID" value="KAB7520021.1"/>
    <property type="molecule type" value="Genomic_DNA"/>
</dbReference>
<reference evidence="12 13" key="1">
    <citation type="submission" date="2019-10" db="EMBL/GenBank/DDBJ databases">
        <title>Unraveling microbial dark matter from salterns through culturing: the case of the genus Halosegnis.</title>
        <authorList>
            <person name="Duran-Viseras A."/>
            <person name="Andrei A.-S."/>
            <person name="Vera-Gargallo B."/>
            <person name="Ghai R."/>
            <person name="Sanchez-Porro C."/>
            <person name="Ventosa A."/>
        </authorList>
    </citation>
    <scope>NUCLEOTIDE SEQUENCE [LARGE SCALE GENOMIC DNA]</scope>
    <source>
        <strain evidence="10 13">F17-44</strain>
        <strain evidence="9 14">F18-79</strain>
        <strain evidence="11 12">F19-13</strain>
    </source>
</reference>
<keyword evidence="3" id="KW-0808">Transferase</keyword>
<dbReference type="InterPro" id="IPR005467">
    <property type="entry name" value="His_kinase_dom"/>
</dbReference>